<feature type="compositionally biased region" description="Basic and acidic residues" evidence="1">
    <location>
        <begin position="80"/>
        <end position="92"/>
    </location>
</feature>
<evidence type="ECO:0000256" key="1">
    <source>
        <dbReference type="SAM" id="MobiDB-lite"/>
    </source>
</evidence>
<dbReference type="EMBL" id="UINC01001926">
    <property type="protein sequence ID" value="SUZ90828.1"/>
    <property type="molecule type" value="Genomic_DNA"/>
</dbReference>
<proteinExistence type="predicted"/>
<name>A0A381RIQ0_9ZZZZ</name>
<accession>A0A381RIQ0</accession>
<feature type="non-terminal residue" evidence="2">
    <location>
        <position position="1"/>
    </location>
</feature>
<evidence type="ECO:0000313" key="2">
    <source>
        <dbReference type="EMBL" id="SUZ90828.1"/>
    </source>
</evidence>
<dbReference type="AlphaFoldDB" id="A0A381RIQ0"/>
<organism evidence="2">
    <name type="scientific">marine metagenome</name>
    <dbReference type="NCBI Taxonomy" id="408172"/>
    <lineage>
        <taxon>unclassified sequences</taxon>
        <taxon>metagenomes</taxon>
        <taxon>ecological metagenomes</taxon>
    </lineage>
</organism>
<sequence>VRTKTGASVSRQSAATVYSMAGSGAINAACALGARRLFTKAANCSVWPSSGSNPDRLIENFQIPVPRVLRSNGRTQQPTDSRHTKRAIEQNR</sequence>
<reference evidence="2" key="1">
    <citation type="submission" date="2018-05" db="EMBL/GenBank/DDBJ databases">
        <authorList>
            <person name="Lanie J.A."/>
            <person name="Ng W.-L."/>
            <person name="Kazmierczak K.M."/>
            <person name="Andrzejewski T.M."/>
            <person name="Davidsen T.M."/>
            <person name="Wayne K.J."/>
            <person name="Tettelin H."/>
            <person name="Glass J.I."/>
            <person name="Rusch D."/>
            <person name="Podicherti R."/>
            <person name="Tsui H.-C.T."/>
            <person name="Winkler M.E."/>
        </authorList>
    </citation>
    <scope>NUCLEOTIDE SEQUENCE</scope>
</reference>
<feature type="region of interest" description="Disordered" evidence="1">
    <location>
        <begin position="68"/>
        <end position="92"/>
    </location>
</feature>
<protein>
    <submittedName>
        <fullName evidence="2">Uncharacterized protein</fullName>
    </submittedName>
</protein>
<gene>
    <name evidence="2" type="ORF">METZ01_LOCUS43682</name>
</gene>